<feature type="active site" evidence="3">
    <location>
        <position position="175"/>
    </location>
</feature>
<dbReference type="GO" id="GO:0016491">
    <property type="term" value="F:oxidoreductase activity"/>
    <property type="evidence" value="ECO:0007669"/>
    <property type="project" value="UniProtKB-KW"/>
</dbReference>
<comment type="caution">
    <text evidence="6">The sequence shown here is derived from an EMBL/GenBank/DDBJ whole genome shotgun (WGS) entry which is preliminary data.</text>
</comment>
<reference evidence="6" key="1">
    <citation type="submission" date="2021-01" db="EMBL/GenBank/DDBJ databases">
        <title>Genome sequence of strain Noviherbaspirillum sp. DKR-6.</title>
        <authorList>
            <person name="Chaudhary D.K."/>
        </authorList>
    </citation>
    <scope>NUCLEOTIDE SEQUENCE</scope>
    <source>
        <strain evidence="6">DKR-6</strain>
    </source>
</reference>
<dbReference type="SUPFAM" id="SSF48179">
    <property type="entry name" value="6-phosphogluconate dehydrogenase C-terminal domain-like"/>
    <property type="match status" value="1"/>
</dbReference>
<keyword evidence="7" id="KW-1185">Reference proteome</keyword>
<dbReference type="InterPro" id="IPR036291">
    <property type="entry name" value="NAD(P)-bd_dom_sf"/>
</dbReference>
<protein>
    <submittedName>
        <fullName evidence="6">NAD(P)-dependent oxidoreductase</fullName>
    </submittedName>
</protein>
<sequence>MNQSSIIGVIGIGAMGMGIAKNLHKRGYTLAVRDIRPEAQQEAASLGMQECDSSAALGRLADVAIVVVVNAQQIDEVLFGEQGLAQLGAKTKTVLLCSTIAPEDSIRIAQRLAERGIAAIDAPISGGPAKAEAGTMSMMIAGETSLLATLEPLLSAMAEKRFVLGAVHGDAAKAKLVNNLLAGINLVAGAEALALGMKIGLDANQIFDIIRASSGNSWVFEDRMARALRDDYAPRAFAHILTKDVTLATGMAHAAGYATPLGDAALRKYRETLERGWSELDDAAVLKTYLERG</sequence>
<evidence type="ECO:0000313" key="7">
    <source>
        <dbReference type="Proteomes" id="UP000622890"/>
    </source>
</evidence>
<dbReference type="EMBL" id="JAEPBG010000028">
    <property type="protein sequence ID" value="MBK4738853.1"/>
    <property type="molecule type" value="Genomic_DNA"/>
</dbReference>
<evidence type="ECO:0000259" key="5">
    <source>
        <dbReference type="Pfam" id="PF14833"/>
    </source>
</evidence>
<dbReference type="Pfam" id="PF03446">
    <property type="entry name" value="NAD_binding_2"/>
    <property type="match status" value="1"/>
</dbReference>
<gene>
    <name evidence="6" type="ORF">JJB74_29935</name>
</gene>
<organism evidence="6 7">
    <name type="scientific">Noviherbaspirillum pedocola</name>
    <dbReference type="NCBI Taxonomy" id="2801341"/>
    <lineage>
        <taxon>Bacteria</taxon>
        <taxon>Pseudomonadati</taxon>
        <taxon>Pseudomonadota</taxon>
        <taxon>Betaproteobacteria</taxon>
        <taxon>Burkholderiales</taxon>
        <taxon>Oxalobacteraceae</taxon>
        <taxon>Noviherbaspirillum</taxon>
    </lineage>
</organism>
<dbReference type="InterPro" id="IPR029154">
    <property type="entry name" value="HIBADH-like_NADP-bd"/>
</dbReference>
<feature type="domain" description="6-phosphogluconate dehydrogenase NADP-binding" evidence="4">
    <location>
        <begin position="7"/>
        <end position="165"/>
    </location>
</feature>
<dbReference type="InterPro" id="IPR015815">
    <property type="entry name" value="HIBADH-related"/>
</dbReference>
<evidence type="ECO:0000259" key="4">
    <source>
        <dbReference type="Pfam" id="PF03446"/>
    </source>
</evidence>
<dbReference type="Gene3D" id="3.40.50.720">
    <property type="entry name" value="NAD(P)-binding Rossmann-like Domain"/>
    <property type="match status" value="1"/>
</dbReference>
<evidence type="ECO:0000313" key="6">
    <source>
        <dbReference type="EMBL" id="MBK4738853.1"/>
    </source>
</evidence>
<evidence type="ECO:0000256" key="3">
    <source>
        <dbReference type="PIRSR" id="PIRSR000103-1"/>
    </source>
</evidence>
<dbReference type="InterPro" id="IPR013328">
    <property type="entry name" value="6PGD_dom2"/>
</dbReference>
<dbReference type="Proteomes" id="UP000622890">
    <property type="component" value="Unassembled WGS sequence"/>
</dbReference>
<feature type="domain" description="3-hydroxyisobutyrate dehydrogenase-like NAD-binding" evidence="5">
    <location>
        <begin position="169"/>
        <end position="288"/>
    </location>
</feature>
<name>A0A934W9X9_9BURK</name>
<dbReference type="InterPro" id="IPR006115">
    <property type="entry name" value="6PGDH_NADP-bd"/>
</dbReference>
<proteinExistence type="predicted"/>
<keyword evidence="1" id="KW-0560">Oxidoreductase</keyword>
<evidence type="ECO:0000256" key="2">
    <source>
        <dbReference type="ARBA" id="ARBA00023027"/>
    </source>
</evidence>
<accession>A0A934W9X9</accession>
<dbReference type="Gene3D" id="1.10.1040.10">
    <property type="entry name" value="N-(1-d-carboxylethyl)-l-norvaline Dehydrogenase, domain 2"/>
    <property type="match status" value="1"/>
</dbReference>
<evidence type="ECO:0000256" key="1">
    <source>
        <dbReference type="ARBA" id="ARBA00023002"/>
    </source>
</evidence>
<dbReference type="Pfam" id="PF14833">
    <property type="entry name" value="NAD_binding_11"/>
    <property type="match status" value="1"/>
</dbReference>
<dbReference type="GO" id="GO:0051287">
    <property type="term" value="F:NAD binding"/>
    <property type="evidence" value="ECO:0007669"/>
    <property type="project" value="InterPro"/>
</dbReference>
<dbReference type="PIRSF" id="PIRSF000103">
    <property type="entry name" value="HIBADH"/>
    <property type="match status" value="1"/>
</dbReference>
<dbReference type="InterPro" id="IPR008927">
    <property type="entry name" value="6-PGluconate_DH-like_C_sf"/>
</dbReference>
<keyword evidence="2" id="KW-0520">NAD</keyword>
<dbReference type="SUPFAM" id="SSF51735">
    <property type="entry name" value="NAD(P)-binding Rossmann-fold domains"/>
    <property type="match status" value="1"/>
</dbReference>
<dbReference type="PANTHER" id="PTHR43060">
    <property type="entry name" value="3-HYDROXYISOBUTYRATE DEHYDROGENASE-LIKE 1, MITOCHONDRIAL-RELATED"/>
    <property type="match status" value="1"/>
</dbReference>
<dbReference type="GO" id="GO:0050661">
    <property type="term" value="F:NADP binding"/>
    <property type="evidence" value="ECO:0007669"/>
    <property type="project" value="InterPro"/>
</dbReference>
<dbReference type="RefSeq" id="WP_200598222.1">
    <property type="nucleotide sequence ID" value="NZ_JAEPBG010000028.1"/>
</dbReference>
<dbReference type="AlphaFoldDB" id="A0A934W9X9"/>